<keyword evidence="5 7" id="KW-1133">Transmembrane helix</keyword>
<evidence type="ECO:0000256" key="7">
    <source>
        <dbReference type="RuleBase" id="RU363032"/>
    </source>
</evidence>
<evidence type="ECO:0000256" key="2">
    <source>
        <dbReference type="ARBA" id="ARBA00022448"/>
    </source>
</evidence>
<keyword evidence="2 7" id="KW-0813">Transport</keyword>
<dbReference type="Proteomes" id="UP000597444">
    <property type="component" value="Unassembled WGS sequence"/>
</dbReference>
<comment type="subcellular location">
    <subcellularLocation>
        <location evidence="1 7">Cell membrane</location>
        <topology evidence="1 7">Multi-pass membrane protein</topology>
    </subcellularLocation>
</comment>
<dbReference type="CDD" id="cd06261">
    <property type="entry name" value="TM_PBP2"/>
    <property type="match status" value="1"/>
</dbReference>
<accession>A0A8J3ILT4</accession>
<dbReference type="GO" id="GO:0055085">
    <property type="term" value="P:transmembrane transport"/>
    <property type="evidence" value="ECO:0007669"/>
    <property type="project" value="InterPro"/>
</dbReference>
<evidence type="ECO:0000256" key="3">
    <source>
        <dbReference type="ARBA" id="ARBA00022475"/>
    </source>
</evidence>
<dbReference type="PROSITE" id="PS50928">
    <property type="entry name" value="ABC_TM1"/>
    <property type="match status" value="1"/>
</dbReference>
<dbReference type="GO" id="GO:0005886">
    <property type="term" value="C:plasma membrane"/>
    <property type="evidence" value="ECO:0007669"/>
    <property type="project" value="UniProtKB-SubCell"/>
</dbReference>
<dbReference type="InterPro" id="IPR035906">
    <property type="entry name" value="MetI-like_sf"/>
</dbReference>
<evidence type="ECO:0000259" key="8">
    <source>
        <dbReference type="PROSITE" id="PS50928"/>
    </source>
</evidence>
<dbReference type="RefSeq" id="WP_220204374.1">
    <property type="nucleotide sequence ID" value="NZ_BNJK01000001.1"/>
</dbReference>
<feature type="domain" description="ABC transmembrane type-1" evidence="8">
    <location>
        <begin position="92"/>
        <end position="284"/>
    </location>
</feature>
<evidence type="ECO:0000256" key="6">
    <source>
        <dbReference type="ARBA" id="ARBA00023136"/>
    </source>
</evidence>
<dbReference type="AlphaFoldDB" id="A0A8J3ILT4"/>
<evidence type="ECO:0000313" key="10">
    <source>
        <dbReference type="Proteomes" id="UP000597444"/>
    </source>
</evidence>
<dbReference type="InterPro" id="IPR000515">
    <property type="entry name" value="MetI-like"/>
</dbReference>
<keyword evidence="6 7" id="KW-0472">Membrane</keyword>
<keyword evidence="4 7" id="KW-0812">Transmembrane</keyword>
<dbReference type="InterPro" id="IPR050901">
    <property type="entry name" value="BP-dep_ABC_trans_perm"/>
</dbReference>
<evidence type="ECO:0000256" key="4">
    <source>
        <dbReference type="ARBA" id="ARBA00022692"/>
    </source>
</evidence>
<gene>
    <name evidence="9" type="ORF">KSF_036450</name>
</gene>
<comment type="caution">
    <text evidence="9">The sequence shown here is derived from an EMBL/GenBank/DDBJ whole genome shotgun (WGS) entry which is preliminary data.</text>
</comment>
<evidence type="ECO:0000256" key="5">
    <source>
        <dbReference type="ARBA" id="ARBA00022989"/>
    </source>
</evidence>
<dbReference type="PANTHER" id="PTHR32243:SF18">
    <property type="entry name" value="INNER MEMBRANE ABC TRANSPORTER PERMEASE PROTEIN YCJP"/>
    <property type="match status" value="1"/>
</dbReference>
<dbReference type="SUPFAM" id="SSF161098">
    <property type="entry name" value="MetI-like"/>
    <property type="match status" value="1"/>
</dbReference>
<sequence>MVVQQRTARVEQKKAAKNESNDRQKEWLGTIGHYIAVFFVVFLALAPLYWTFITSVKNGVEMFVSPPTLFPHSFDLSNYVQVINSAFFLPTLKNSAVIALLTTLISLLFGILCSYALARTRFLGKTVVLSTVLSVNMFPFIAMVGPLFVLFTSSLYIYNTYMALIIPDLLLTLPLTIWFLNSFFREMPIDLEEAARVDGASRLRTLWEILIPLAAPGVFSVMILSFIAVWNDFLFGFTLTSDERAQPVTVGITHFSSEHVIAYGQLAAASIIVTVPLVLMVLLLQRRIVAGLTAGAVKG</sequence>
<keyword evidence="10" id="KW-1185">Reference proteome</keyword>
<reference evidence="9" key="1">
    <citation type="submission" date="2020-10" db="EMBL/GenBank/DDBJ databases">
        <title>Taxonomic study of unclassified bacteria belonging to the class Ktedonobacteria.</title>
        <authorList>
            <person name="Yabe S."/>
            <person name="Wang C.M."/>
            <person name="Zheng Y."/>
            <person name="Sakai Y."/>
            <person name="Cavaletti L."/>
            <person name="Monciardini P."/>
            <person name="Donadio S."/>
        </authorList>
    </citation>
    <scope>NUCLEOTIDE SEQUENCE</scope>
    <source>
        <strain evidence="9">ID150040</strain>
    </source>
</reference>
<comment type="similarity">
    <text evidence="7">Belongs to the binding-protein-dependent transport system permease family.</text>
</comment>
<feature type="transmembrane region" description="Helical" evidence="7">
    <location>
        <begin position="138"/>
        <end position="158"/>
    </location>
</feature>
<dbReference type="EMBL" id="BNJK01000001">
    <property type="protein sequence ID" value="GHO93597.1"/>
    <property type="molecule type" value="Genomic_DNA"/>
</dbReference>
<feature type="transmembrane region" description="Helical" evidence="7">
    <location>
        <begin position="260"/>
        <end position="284"/>
    </location>
</feature>
<evidence type="ECO:0000256" key="1">
    <source>
        <dbReference type="ARBA" id="ARBA00004651"/>
    </source>
</evidence>
<dbReference type="Pfam" id="PF00528">
    <property type="entry name" value="BPD_transp_1"/>
    <property type="match status" value="1"/>
</dbReference>
<organism evidence="9 10">
    <name type="scientific">Reticulibacter mediterranei</name>
    <dbReference type="NCBI Taxonomy" id="2778369"/>
    <lineage>
        <taxon>Bacteria</taxon>
        <taxon>Bacillati</taxon>
        <taxon>Chloroflexota</taxon>
        <taxon>Ktedonobacteria</taxon>
        <taxon>Ktedonobacterales</taxon>
        <taxon>Reticulibacteraceae</taxon>
        <taxon>Reticulibacter</taxon>
    </lineage>
</organism>
<dbReference type="PANTHER" id="PTHR32243">
    <property type="entry name" value="MALTOSE TRANSPORT SYSTEM PERMEASE-RELATED"/>
    <property type="match status" value="1"/>
</dbReference>
<feature type="transmembrane region" description="Helical" evidence="7">
    <location>
        <begin position="164"/>
        <end position="184"/>
    </location>
</feature>
<feature type="transmembrane region" description="Helical" evidence="7">
    <location>
        <begin position="31"/>
        <end position="52"/>
    </location>
</feature>
<evidence type="ECO:0000313" key="9">
    <source>
        <dbReference type="EMBL" id="GHO93597.1"/>
    </source>
</evidence>
<protein>
    <submittedName>
        <fullName evidence="9">Sugar ABC transporter permease</fullName>
    </submittedName>
</protein>
<proteinExistence type="inferred from homology"/>
<dbReference type="Gene3D" id="1.10.3720.10">
    <property type="entry name" value="MetI-like"/>
    <property type="match status" value="1"/>
</dbReference>
<name>A0A8J3ILT4_9CHLR</name>
<keyword evidence="3" id="KW-1003">Cell membrane</keyword>
<feature type="transmembrane region" description="Helical" evidence="7">
    <location>
        <begin position="96"/>
        <end position="117"/>
    </location>
</feature>
<feature type="transmembrane region" description="Helical" evidence="7">
    <location>
        <begin position="205"/>
        <end position="230"/>
    </location>
</feature>